<dbReference type="EMBL" id="ML014132">
    <property type="protein sequence ID" value="RKP02921.1"/>
    <property type="molecule type" value="Genomic_DNA"/>
</dbReference>
<feature type="transmembrane region" description="Helical" evidence="1">
    <location>
        <begin position="261"/>
        <end position="281"/>
    </location>
</feature>
<name>A0A4P9XCP6_9FUNG</name>
<protein>
    <recommendedName>
        <fullName evidence="5">Transmembrane protein</fullName>
    </recommendedName>
</protein>
<evidence type="ECO:0008006" key="5">
    <source>
        <dbReference type="Google" id="ProtNLM"/>
    </source>
</evidence>
<evidence type="ECO:0000313" key="3">
    <source>
        <dbReference type="EMBL" id="RKP02921.1"/>
    </source>
</evidence>
<keyword evidence="2" id="KW-0732">Signal</keyword>
<keyword evidence="4" id="KW-1185">Reference proteome</keyword>
<gene>
    <name evidence="3" type="ORF">CXG81DRAFT_24417</name>
</gene>
<organism evidence="3 4">
    <name type="scientific">Caulochytrium protostelioides</name>
    <dbReference type="NCBI Taxonomy" id="1555241"/>
    <lineage>
        <taxon>Eukaryota</taxon>
        <taxon>Fungi</taxon>
        <taxon>Fungi incertae sedis</taxon>
        <taxon>Chytridiomycota</taxon>
        <taxon>Chytridiomycota incertae sedis</taxon>
        <taxon>Chytridiomycetes</taxon>
        <taxon>Caulochytriales</taxon>
        <taxon>Caulochytriaceae</taxon>
        <taxon>Caulochytrium</taxon>
    </lineage>
</organism>
<feature type="chain" id="PRO_5020469340" description="Transmembrane protein" evidence="2">
    <location>
        <begin position="29"/>
        <end position="330"/>
    </location>
</feature>
<evidence type="ECO:0000313" key="4">
    <source>
        <dbReference type="Proteomes" id="UP000274922"/>
    </source>
</evidence>
<feature type="transmembrane region" description="Helical" evidence="1">
    <location>
        <begin position="226"/>
        <end position="249"/>
    </location>
</feature>
<keyword evidence="1" id="KW-0472">Membrane</keyword>
<reference evidence="4" key="1">
    <citation type="journal article" date="2018" name="Nat. Microbiol.">
        <title>Leveraging single-cell genomics to expand the fungal tree of life.</title>
        <authorList>
            <person name="Ahrendt S.R."/>
            <person name="Quandt C.A."/>
            <person name="Ciobanu D."/>
            <person name="Clum A."/>
            <person name="Salamov A."/>
            <person name="Andreopoulos B."/>
            <person name="Cheng J.F."/>
            <person name="Woyke T."/>
            <person name="Pelin A."/>
            <person name="Henrissat B."/>
            <person name="Reynolds N.K."/>
            <person name="Benny G.L."/>
            <person name="Smith M.E."/>
            <person name="James T.Y."/>
            <person name="Grigoriev I.V."/>
        </authorList>
    </citation>
    <scope>NUCLEOTIDE SEQUENCE [LARGE SCALE GENOMIC DNA]</scope>
    <source>
        <strain evidence="4">ATCC 52028</strain>
    </source>
</reference>
<feature type="signal peptide" evidence="2">
    <location>
        <begin position="1"/>
        <end position="28"/>
    </location>
</feature>
<sequence>MAVILHSSWRLCVTSLAVLATAVMLASSTPLASPAPETTSSSPTTTAAPFVNPAALLQMDAASVADIAVTIGRGAVAPASSLSREQQLKLHLRQVASDLQKKVEAGQPVLDRGLIDAQPSVRAMRKTYGDAAVDAEIQTLEHHAVSNSHVDAVGHAVLEAVSGFMAEHYTPETTPHDVSASEIKLASQRVLRFAHLASQRSLRYDQAQYEREAKAYMEAQKQNGNLTLGLVGGVIATIAITAVVLHALWGAMAAGSFGWMWGVFVTIMSFGLSFYMMFMIFRHVRNNRVPEIPPGTVPPKQALRRRDEMSTGFAPLPIASENTNETLTVL</sequence>
<evidence type="ECO:0000256" key="2">
    <source>
        <dbReference type="SAM" id="SignalP"/>
    </source>
</evidence>
<dbReference type="AlphaFoldDB" id="A0A4P9XCP6"/>
<keyword evidence="1" id="KW-1133">Transmembrane helix</keyword>
<evidence type="ECO:0000256" key="1">
    <source>
        <dbReference type="SAM" id="Phobius"/>
    </source>
</evidence>
<keyword evidence="1" id="KW-0812">Transmembrane</keyword>
<proteinExistence type="predicted"/>
<dbReference type="Proteomes" id="UP000274922">
    <property type="component" value="Unassembled WGS sequence"/>
</dbReference>
<accession>A0A4P9XCP6</accession>